<dbReference type="GO" id="GO:0015087">
    <property type="term" value="F:cobalt ion transmembrane transporter activity"/>
    <property type="evidence" value="ECO:0007669"/>
    <property type="project" value="TreeGrafter"/>
</dbReference>
<gene>
    <name evidence="7" type="ORF">B0A50_08526</name>
</gene>
<feature type="transmembrane region" description="Helical" evidence="6">
    <location>
        <begin position="619"/>
        <end position="640"/>
    </location>
</feature>
<dbReference type="OrthoDB" id="194358at2759"/>
<comment type="caution">
    <text evidence="7">The sequence shown here is derived from an EMBL/GenBank/DDBJ whole genome shotgun (WGS) entry which is preliminary data.</text>
</comment>
<feature type="compositionally biased region" description="Basic and acidic residues" evidence="5">
    <location>
        <begin position="361"/>
        <end position="378"/>
    </location>
</feature>
<feature type="compositionally biased region" description="Low complexity" evidence="5">
    <location>
        <begin position="887"/>
        <end position="897"/>
    </location>
</feature>
<feature type="compositionally biased region" description="Polar residues" evidence="5">
    <location>
        <begin position="49"/>
        <end position="61"/>
    </location>
</feature>
<dbReference type="EMBL" id="NAJL01000088">
    <property type="protein sequence ID" value="TKA22011.1"/>
    <property type="molecule type" value="Genomic_DNA"/>
</dbReference>
<comment type="subcellular location">
    <subcellularLocation>
        <location evidence="1">Cell membrane</location>
        <topology evidence="1">Multi-pass membrane protein</topology>
    </subcellularLocation>
</comment>
<dbReference type="GO" id="GO:0015095">
    <property type="term" value="F:magnesium ion transmembrane transporter activity"/>
    <property type="evidence" value="ECO:0007669"/>
    <property type="project" value="TreeGrafter"/>
</dbReference>
<name>A0A4U0TJK8_9PEZI</name>
<dbReference type="AlphaFoldDB" id="A0A4U0TJK8"/>
<feature type="compositionally biased region" description="Polar residues" evidence="5">
    <location>
        <begin position="126"/>
        <end position="140"/>
    </location>
</feature>
<keyword evidence="3 6" id="KW-1133">Transmembrane helix</keyword>
<protein>
    <submittedName>
        <fullName evidence="7">Uncharacterized protein</fullName>
    </submittedName>
</protein>
<keyword evidence="2 6" id="KW-0812">Transmembrane</keyword>
<sequence length="897" mass="100273">MARDSPHPQDASSPSSGSGASSTRKFSEAKVVDMVPIMDATPAPDISVTRASTQSIASSVSEHCEGLPTSNGDSMPDHPSPSPGLPASRSSPALPASSATSGRNISPNSTPPPPTHANTNHTNRTYHASSSPWWRSNKTGDTPRHRRSQSPDVDWHIKWTKDAFPNGRVLVIDYVSNASNYAASPGTRHIAVAAQEFRDLKELERFYADPKRARSAALRVVHVQNATWATLFLLKKFNIDYPNEIVGMQGFSKWARYEKPRQRDGKPYPNGRAFREQTDPWRNISRTAFGLDYLKPYTTAPPTMRRARSRLGHEPIDAKMMHLNAHDDSRSPHGWDVSVQRLSVYIQRSLGSPCRVSPDIDIRNPYRREPDGHTHESSSGEVIDLESLDSTNTVIVFETSASMLLEDCLVQPRQDFERRWRRLSFYLKKEEALNDARLAAQCTNMILGDVFHGLAVVWDDFLSAATDHVNLLEDKVYDNPADESRAPELWTNQAMWLKVDKVMWIHQDLVKQMQIQLKALAEFDVEDEEPITPPDWLASTLTEYEKLGHTVQEDLVQPVANLSDLMYKSVGIRDSRQSLQLGLSMWRLSWITFIFLPLTFMVSFFGMNVATFSDPLPGLGWWFLAATILMLFVLALWYCVKHSLQRSRQTPYQRGLYEHLFATLRDAYPQIWSSRGAIPTVAPKGLLNRLKWRLIRTWFAPKKTVDRRLYSSLAPEGSGDDDADIGAWARVKRLLLKRWLPGILADTQSTKDDGDPISLAEIGGLPFPQQLSSTSHNTFPDTQTQTQTQTLAHLAQTSTPLFLAEAEPAALQQQPQQRHHHQQQQQQLSEYGLQRLHLVARGGGAGFGSGSGSNTPRQSLEGRPSSCGSSGLMIEEMNLSDSDNEAGEGATRAGAAR</sequence>
<dbReference type="GO" id="GO:0000287">
    <property type="term" value="F:magnesium ion binding"/>
    <property type="evidence" value="ECO:0007669"/>
    <property type="project" value="TreeGrafter"/>
</dbReference>
<keyword evidence="8" id="KW-1185">Reference proteome</keyword>
<dbReference type="Gene3D" id="1.20.58.340">
    <property type="entry name" value="Magnesium transport protein CorA, transmembrane region"/>
    <property type="match status" value="1"/>
</dbReference>
<dbReference type="Pfam" id="PF01544">
    <property type="entry name" value="CorA"/>
    <property type="match status" value="1"/>
</dbReference>
<feature type="region of interest" description="Disordered" evidence="5">
    <location>
        <begin position="842"/>
        <end position="897"/>
    </location>
</feature>
<dbReference type="PANTHER" id="PTHR46494">
    <property type="entry name" value="CORA FAMILY METAL ION TRANSPORTER (EUROFUNG)"/>
    <property type="match status" value="1"/>
</dbReference>
<dbReference type="SUPFAM" id="SSF144083">
    <property type="entry name" value="Magnesium transport protein CorA, transmembrane region"/>
    <property type="match status" value="1"/>
</dbReference>
<dbReference type="InterPro" id="IPR045863">
    <property type="entry name" value="CorA_TM1_TM2"/>
</dbReference>
<organism evidence="7 8">
    <name type="scientific">Salinomyces thailandicus</name>
    <dbReference type="NCBI Taxonomy" id="706561"/>
    <lineage>
        <taxon>Eukaryota</taxon>
        <taxon>Fungi</taxon>
        <taxon>Dikarya</taxon>
        <taxon>Ascomycota</taxon>
        <taxon>Pezizomycotina</taxon>
        <taxon>Dothideomycetes</taxon>
        <taxon>Dothideomycetidae</taxon>
        <taxon>Mycosphaerellales</taxon>
        <taxon>Teratosphaeriaceae</taxon>
        <taxon>Salinomyces</taxon>
    </lineage>
</organism>
<feature type="region of interest" description="Disordered" evidence="5">
    <location>
        <begin position="1"/>
        <end position="27"/>
    </location>
</feature>
<feature type="region of interest" description="Disordered" evidence="5">
    <location>
        <begin position="808"/>
        <end position="827"/>
    </location>
</feature>
<dbReference type="GO" id="GO:0005886">
    <property type="term" value="C:plasma membrane"/>
    <property type="evidence" value="ECO:0007669"/>
    <property type="project" value="UniProtKB-SubCell"/>
</dbReference>
<evidence type="ECO:0000256" key="6">
    <source>
        <dbReference type="SAM" id="Phobius"/>
    </source>
</evidence>
<accession>A0A4U0TJK8</accession>
<feature type="compositionally biased region" description="Low complexity" evidence="5">
    <location>
        <begin position="11"/>
        <end position="22"/>
    </location>
</feature>
<feature type="region of interest" description="Disordered" evidence="5">
    <location>
        <begin position="361"/>
        <end position="382"/>
    </location>
</feature>
<evidence type="ECO:0000256" key="2">
    <source>
        <dbReference type="ARBA" id="ARBA00022692"/>
    </source>
</evidence>
<keyword evidence="4 6" id="KW-0472">Membrane</keyword>
<evidence type="ECO:0000313" key="8">
    <source>
        <dbReference type="Proteomes" id="UP000308549"/>
    </source>
</evidence>
<feature type="compositionally biased region" description="Polar residues" evidence="5">
    <location>
        <begin position="769"/>
        <end position="781"/>
    </location>
</feature>
<feature type="compositionally biased region" description="Low complexity" evidence="5">
    <location>
        <begin position="116"/>
        <end position="125"/>
    </location>
</feature>
<dbReference type="PANTHER" id="PTHR46494:SF1">
    <property type="entry name" value="CORA FAMILY METAL ION TRANSPORTER (EUROFUNG)"/>
    <property type="match status" value="1"/>
</dbReference>
<proteinExistence type="predicted"/>
<evidence type="ECO:0000256" key="4">
    <source>
        <dbReference type="ARBA" id="ARBA00023136"/>
    </source>
</evidence>
<dbReference type="GO" id="GO:0050897">
    <property type="term" value="F:cobalt ion binding"/>
    <property type="evidence" value="ECO:0007669"/>
    <property type="project" value="TreeGrafter"/>
</dbReference>
<feature type="transmembrane region" description="Helical" evidence="6">
    <location>
        <begin position="588"/>
        <end position="607"/>
    </location>
</feature>
<feature type="region of interest" description="Disordered" evidence="5">
    <location>
        <begin position="40"/>
        <end position="151"/>
    </location>
</feature>
<feature type="compositionally biased region" description="Low complexity" evidence="5">
    <location>
        <begin position="85"/>
        <end position="108"/>
    </location>
</feature>
<feature type="region of interest" description="Disordered" evidence="5">
    <location>
        <begin position="763"/>
        <end position="786"/>
    </location>
</feature>
<dbReference type="InterPro" id="IPR002523">
    <property type="entry name" value="MgTranspt_CorA/ZnTranspt_ZntB"/>
</dbReference>
<evidence type="ECO:0000256" key="3">
    <source>
        <dbReference type="ARBA" id="ARBA00022989"/>
    </source>
</evidence>
<reference evidence="7 8" key="1">
    <citation type="submission" date="2017-03" db="EMBL/GenBank/DDBJ databases">
        <title>Genomes of endolithic fungi from Antarctica.</title>
        <authorList>
            <person name="Coleine C."/>
            <person name="Masonjones S."/>
            <person name="Stajich J.E."/>
        </authorList>
    </citation>
    <scope>NUCLEOTIDE SEQUENCE [LARGE SCALE GENOMIC DNA]</scope>
    <source>
        <strain evidence="7 8">CCFEE 6315</strain>
    </source>
</reference>
<evidence type="ECO:0000256" key="5">
    <source>
        <dbReference type="SAM" id="MobiDB-lite"/>
    </source>
</evidence>
<dbReference type="Proteomes" id="UP000308549">
    <property type="component" value="Unassembled WGS sequence"/>
</dbReference>
<feature type="compositionally biased region" description="Gly residues" evidence="5">
    <location>
        <begin position="842"/>
        <end position="851"/>
    </location>
</feature>
<evidence type="ECO:0000256" key="1">
    <source>
        <dbReference type="ARBA" id="ARBA00004651"/>
    </source>
</evidence>
<evidence type="ECO:0000313" key="7">
    <source>
        <dbReference type="EMBL" id="TKA22011.1"/>
    </source>
</evidence>